<feature type="domain" description="DUF4590" evidence="1">
    <location>
        <begin position="48"/>
        <end position="141"/>
    </location>
</feature>
<protein>
    <recommendedName>
        <fullName evidence="1">DUF4590 domain-containing protein</fullName>
    </recommendedName>
</protein>
<name>A0A821MXQ9_9BILA</name>
<dbReference type="PANTHER" id="PTHR23034">
    <property type="entry name" value="GLUTAMATE-RICH PROTEIN 3"/>
    <property type="match status" value="1"/>
</dbReference>
<dbReference type="Proteomes" id="UP000663873">
    <property type="component" value="Unassembled WGS sequence"/>
</dbReference>
<gene>
    <name evidence="2" type="ORF">UJA718_LOCUS40072</name>
</gene>
<accession>A0A821MXQ9</accession>
<dbReference type="AlphaFoldDB" id="A0A821MXQ9"/>
<evidence type="ECO:0000259" key="1">
    <source>
        <dbReference type="Pfam" id="PF15257"/>
    </source>
</evidence>
<dbReference type="EMBL" id="CAJOBP010043589">
    <property type="protein sequence ID" value="CAF4774561.1"/>
    <property type="molecule type" value="Genomic_DNA"/>
</dbReference>
<reference evidence="2" key="1">
    <citation type="submission" date="2021-02" db="EMBL/GenBank/DDBJ databases">
        <authorList>
            <person name="Nowell W R."/>
        </authorList>
    </citation>
    <scope>NUCLEOTIDE SEQUENCE</scope>
</reference>
<keyword evidence="3" id="KW-1185">Reference proteome</keyword>
<evidence type="ECO:0000313" key="3">
    <source>
        <dbReference type="Proteomes" id="UP000663873"/>
    </source>
</evidence>
<dbReference type="InterPro" id="IPR027962">
    <property type="entry name" value="ERICH3"/>
</dbReference>
<dbReference type="PANTHER" id="PTHR23034:SF2">
    <property type="entry name" value="GLUTAMATE-RICH PROTEIN 3"/>
    <property type="match status" value="1"/>
</dbReference>
<feature type="non-terminal residue" evidence="2">
    <location>
        <position position="1"/>
    </location>
</feature>
<comment type="caution">
    <text evidence="2">The sequence shown here is derived from an EMBL/GenBank/DDBJ whole genome shotgun (WGS) entry which is preliminary data.</text>
</comment>
<sequence length="141" mass="16279">VSWSNQNQHRIEPTYPESIFIGPRTLDRQCSCLITMRYRSDPTLRSMAHNSRRDEVTILQVAGNGSTWIVFKGFVKMHDSFTFKSQRSIDDRFCLKLEINGNLDTTISACCERLYRNGGRIDDGDSSFWIETVEQYTPCAK</sequence>
<evidence type="ECO:0000313" key="2">
    <source>
        <dbReference type="EMBL" id="CAF4774561.1"/>
    </source>
</evidence>
<organism evidence="2 3">
    <name type="scientific">Rotaria socialis</name>
    <dbReference type="NCBI Taxonomy" id="392032"/>
    <lineage>
        <taxon>Eukaryota</taxon>
        <taxon>Metazoa</taxon>
        <taxon>Spiralia</taxon>
        <taxon>Gnathifera</taxon>
        <taxon>Rotifera</taxon>
        <taxon>Eurotatoria</taxon>
        <taxon>Bdelloidea</taxon>
        <taxon>Philodinida</taxon>
        <taxon>Philodinidae</taxon>
        <taxon>Rotaria</taxon>
    </lineage>
</organism>
<dbReference type="Pfam" id="PF15257">
    <property type="entry name" value="DUF4590"/>
    <property type="match status" value="1"/>
</dbReference>
<dbReference type="InterPro" id="IPR048257">
    <property type="entry name" value="DUF4590"/>
</dbReference>
<proteinExistence type="predicted"/>